<feature type="transmembrane region" description="Helical" evidence="1">
    <location>
        <begin position="121"/>
        <end position="147"/>
    </location>
</feature>
<dbReference type="Proteomes" id="UP000054783">
    <property type="component" value="Unassembled WGS sequence"/>
</dbReference>
<evidence type="ECO:0000256" key="1">
    <source>
        <dbReference type="SAM" id="Phobius"/>
    </source>
</evidence>
<evidence type="ECO:0000313" key="2">
    <source>
        <dbReference type="EMBL" id="KRY11653.1"/>
    </source>
</evidence>
<sequence length="161" mass="18414">MKQFAVADLQRKDVFIYKVTLAFCSNFIIFIRLCIGAFEKKIQACLLNKTKLRAKCVPKSGKRNTIVACEIDLCKVMYKCVFGYSVGKSNNFCKNWSSCALFYVNALSSSLRRWNGNEVDCVFQAVFVAWTFCSTAAAFLYICLLLFSPWELHFNVENLVM</sequence>
<keyword evidence="1" id="KW-0812">Transmembrane</keyword>
<accession>A0A0V0ZH06</accession>
<dbReference type="AlphaFoldDB" id="A0A0V0ZH06"/>
<keyword evidence="3" id="KW-1185">Reference proteome</keyword>
<name>A0A0V0ZH06_9BILA</name>
<organism evidence="2 3">
    <name type="scientific">Trichinella patagoniensis</name>
    <dbReference type="NCBI Taxonomy" id="990121"/>
    <lineage>
        <taxon>Eukaryota</taxon>
        <taxon>Metazoa</taxon>
        <taxon>Ecdysozoa</taxon>
        <taxon>Nematoda</taxon>
        <taxon>Enoplea</taxon>
        <taxon>Dorylaimia</taxon>
        <taxon>Trichinellida</taxon>
        <taxon>Trichinellidae</taxon>
        <taxon>Trichinella</taxon>
    </lineage>
</organism>
<dbReference type="EMBL" id="JYDQ01000188">
    <property type="protein sequence ID" value="KRY11653.1"/>
    <property type="molecule type" value="Genomic_DNA"/>
</dbReference>
<feature type="transmembrane region" description="Helical" evidence="1">
    <location>
        <begin position="15"/>
        <end position="35"/>
    </location>
</feature>
<keyword evidence="1" id="KW-1133">Transmembrane helix</keyword>
<keyword evidence="1" id="KW-0472">Membrane</keyword>
<protein>
    <submittedName>
        <fullName evidence="2">Uncharacterized protein</fullName>
    </submittedName>
</protein>
<evidence type="ECO:0000313" key="3">
    <source>
        <dbReference type="Proteomes" id="UP000054783"/>
    </source>
</evidence>
<gene>
    <name evidence="2" type="ORF">T12_9099</name>
</gene>
<comment type="caution">
    <text evidence="2">The sequence shown here is derived from an EMBL/GenBank/DDBJ whole genome shotgun (WGS) entry which is preliminary data.</text>
</comment>
<proteinExistence type="predicted"/>
<reference evidence="2 3" key="1">
    <citation type="submission" date="2015-01" db="EMBL/GenBank/DDBJ databases">
        <title>Evolution of Trichinella species and genotypes.</title>
        <authorList>
            <person name="Korhonen P.K."/>
            <person name="Edoardo P."/>
            <person name="Giuseppe L.R."/>
            <person name="Gasser R.B."/>
        </authorList>
    </citation>
    <scope>NUCLEOTIDE SEQUENCE [LARGE SCALE GENOMIC DNA]</scope>
    <source>
        <strain evidence="2">ISS2496</strain>
    </source>
</reference>